<keyword evidence="2" id="KW-0812">Transmembrane</keyword>
<keyword evidence="4" id="KW-1185">Reference proteome</keyword>
<sequence>MTAPRGPRAAAAAEGPRAAAGAEGPRAAFRQASGPRAVSRRASGPRARRLGLALIAAALLAGCATGTTEADPGAPDAPSA</sequence>
<protein>
    <submittedName>
        <fullName evidence="3">Uncharacterized protein</fullName>
    </submittedName>
</protein>
<name>A0A5D4I7Q9_9ACTN</name>
<feature type="compositionally biased region" description="Low complexity" evidence="1">
    <location>
        <begin position="36"/>
        <end position="45"/>
    </location>
</feature>
<evidence type="ECO:0000256" key="1">
    <source>
        <dbReference type="SAM" id="MobiDB-lite"/>
    </source>
</evidence>
<dbReference type="EMBL" id="VSZQ01000283">
    <property type="protein sequence ID" value="TYR49241.1"/>
    <property type="molecule type" value="Genomic_DNA"/>
</dbReference>
<feature type="non-terminal residue" evidence="3">
    <location>
        <position position="80"/>
    </location>
</feature>
<feature type="compositionally biased region" description="Low complexity" evidence="1">
    <location>
        <begin position="1"/>
        <end position="28"/>
    </location>
</feature>
<dbReference type="AlphaFoldDB" id="A0A5D4I7Q9"/>
<keyword evidence="2" id="KW-1133">Transmembrane helix</keyword>
<evidence type="ECO:0000256" key="2">
    <source>
        <dbReference type="SAM" id="Phobius"/>
    </source>
</evidence>
<dbReference type="Proteomes" id="UP000323242">
    <property type="component" value="Unassembled WGS sequence"/>
</dbReference>
<organism evidence="3 4">
    <name type="scientific">Streptomyces parvus</name>
    <dbReference type="NCBI Taxonomy" id="66428"/>
    <lineage>
        <taxon>Bacteria</taxon>
        <taxon>Bacillati</taxon>
        <taxon>Actinomycetota</taxon>
        <taxon>Actinomycetes</taxon>
        <taxon>Kitasatosporales</taxon>
        <taxon>Streptomycetaceae</taxon>
        <taxon>Streptomyces</taxon>
    </lineage>
</organism>
<comment type="caution">
    <text evidence="3">The sequence shown here is derived from an EMBL/GenBank/DDBJ whole genome shotgun (WGS) entry which is preliminary data.</text>
</comment>
<evidence type="ECO:0000313" key="4">
    <source>
        <dbReference type="Proteomes" id="UP000323242"/>
    </source>
</evidence>
<feature type="region of interest" description="Disordered" evidence="1">
    <location>
        <begin position="1"/>
        <end position="45"/>
    </location>
</feature>
<reference evidence="3 4" key="1">
    <citation type="submission" date="2019-08" db="EMBL/GenBank/DDBJ databases">
        <title>Draft genome for granaticin producer strain Streptomyces parvus C05.</title>
        <authorList>
            <person name="Gonzalez-Pimentel J.L."/>
        </authorList>
    </citation>
    <scope>NUCLEOTIDE SEQUENCE [LARGE SCALE GENOMIC DNA]</scope>
    <source>
        <strain evidence="3 4">C05</strain>
    </source>
</reference>
<accession>A0A5D4I7Q9</accession>
<proteinExistence type="predicted"/>
<keyword evidence="2" id="KW-0472">Membrane</keyword>
<gene>
    <name evidence="3" type="ORF">FY004_33605</name>
</gene>
<feature type="transmembrane region" description="Helical" evidence="2">
    <location>
        <begin position="50"/>
        <end position="68"/>
    </location>
</feature>
<evidence type="ECO:0000313" key="3">
    <source>
        <dbReference type="EMBL" id="TYR49241.1"/>
    </source>
</evidence>